<evidence type="ECO:0000313" key="4">
    <source>
        <dbReference type="EMBL" id="MBO1902115.1"/>
    </source>
</evidence>
<keyword evidence="2" id="KW-1133">Transmembrane helix</keyword>
<accession>A0A939MLI0</accession>
<dbReference type="SUPFAM" id="SSF55073">
    <property type="entry name" value="Nucleotide cyclase"/>
    <property type="match status" value="1"/>
</dbReference>
<dbReference type="PROSITE" id="PS50887">
    <property type="entry name" value="GGDEF"/>
    <property type="match status" value="1"/>
</dbReference>
<feature type="transmembrane region" description="Helical" evidence="2">
    <location>
        <begin position="40"/>
        <end position="61"/>
    </location>
</feature>
<reference evidence="4" key="1">
    <citation type="submission" date="2021-03" db="EMBL/GenBank/DDBJ databases">
        <title>Leucobacter chromiisoli sp. nov., isolated from chromium-containing soil of chemical plant.</title>
        <authorList>
            <person name="Xu Z."/>
        </authorList>
    </citation>
    <scope>NUCLEOTIDE SEQUENCE</scope>
    <source>
        <strain evidence="4">S27</strain>
    </source>
</reference>
<dbReference type="GO" id="GO:0052621">
    <property type="term" value="F:diguanylate cyclase activity"/>
    <property type="evidence" value="ECO:0007669"/>
    <property type="project" value="TreeGrafter"/>
</dbReference>
<dbReference type="Gene3D" id="3.30.70.270">
    <property type="match status" value="1"/>
</dbReference>
<dbReference type="NCBIfam" id="TIGR00254">
    <property type="entry name" value="GGDEF"/>
    <property type="match status" value="1"/>
</dbReference>
<dbReference type="SMART" id="SM00267">
    <property type="entry name" value="GGDEF"/>
    <property type="match status" value="1"/>
</dbReference>
<dbReference type="Proteomes" id="UP000664382">
    <property type="component" value="Unassembled WGS sequence"/>
</dbReference>
<feature type="transmembrane region" description="Helical" evidence="2">
    <location>
        <begin position="143"/>
        <end position="161"/>
    </location>
</feature>
<keyword evidence="2" id="KW-0472">Membrane</keyword>
<dbReference type="InterPro" id="IPR029787">
    <property type="entry name" value="Nucleotide_cyclase"/>
</dbReference>
<feature type="transmembrane region" description="Helical" evidence="2">
    <location>
        <begin position="68"/>
        <end position="86"/>
    </location>
</feature>
<dbReference type="EMBL" id="JAGDYM010000010">
    <property type="protein sequence ID" value="MBO1902115.1"/>
    <property type="molecule type" value="Genomic_DNA"/>
</dbReference>
<dbReference type="InterPro" id="IPR050469">
    <property type="entry name" value="Diguanylate_Cyclase"/>
</dbReference>
<comment type="caution">
    <text evidence="4">The sequence shown here is derived from an EMBL/GenBank/DDBJ whole genome shotgun (WGS) entry which is preliminary data.</text>
</comment>
<keyword evidence="2" id="KW-0812">Transmembrane</keyword>
<protein>
    <submittedName>
        <fullName evidence="4">GGDEF domain-containing protein</fullName>
    </submittedName>
</protein>
<keyword evidence="5" id="KW-1185">Reference proteome</keyword>
<feature type="domain" description="GGDEF" evidence="3">
    <location>
        <begin position="199"/>
        <end position="320"/>
    </location>
</feature>
<evidence type="ECO:0000313" key="5">
    <source>
        <dbReference type="Proteomes" id="UP000664382"/>
    </source>
</evidence>
<proteinExistence type="predicted"/>
<dbReference type="RefSeq" id="WP_208097878.1">
    <property type="nucleotide sequence ID" value="NZ_JAGDYM010000010.1"/>
</dbReference>
<feature type="region of interest" description="Disordered" evidence="1">
    <location>
        <begin position="304"/>
        <end position="324"/>
    </location>
</feature>
<name>A0A939MLI0_9MICO</name>
<evidence type="ECO:0000256" key="1">
    <source>
        <dbReference type="SAM" id="MobiDB-lite"/>
    </source>
</evidence>
<evidence type="ECO:0000259" key="3">
    <source>
        <dbReference type="PROSITE" id="PS50887"/>
    </source>
</evidence>
<dbReference type="PANTHER" id="PTHR45138:SF9">
    <property type="entry name" value="DIGUANYLATE CYCLASE DGCM-RELATED"/>
    <property type="match status" value="1"/>
</dbReference>
<dbReference type="Pfam" id="PF00990">
    <property type="entry name" value="GGDEF"/>
    <property type="match status" value="1"/>
</dbReference>
<sequence>MKGILRQQTGLSIASAAFYCAGGILSVLAITVFHDPSNPLNIPSLITAFLSFFMAAAFFFAGRRIGTSAALLLLCLSAVLVLVLVITSKYEIRAMTSGLLFYTYLIYLVWFGPMWLARLFGYLWLAAYGIAMVVKYSSEVHQYVVTMSVTVIVLGELVGLYKRRIEQVSLIDPLCGVWNKRGFEIMLRRAERITRRGGQPLSLLFLDLDDFKGVNDGGGHAEGDRVLREFAAGIEGATRPQDTLGRLGGDEFALLLVGVDAEEAERLGRRLREEVRVAEWSFGVAELRPGESLADLVTRADGSMFSEKRDRKGRTTAAEGRIDP</sequence>
<feature type="transmembrane region" description="Helical" evidence="2">
    <location>
        <begin position="92"/>
        <end position="112"/>
    </location>
</feature>
<feature type="transmembrane region" description="Helical" evidence="2">
    <location>
        <begin position="12"/>
        <end position="34"/>
    </location>
</feature>
<dbReference type="InterPro" id="IPR043128">
    <property type="entry name" value="Rev_trsase/Diguanyl_cyclase"/>
</dbReference>
<organism evidence="4 5">
    <name type="scientific">Leucobacter weissii</name>
    <dbReference type="NCBI Taxonomy" id="1983706"/>
    <lineage>
        <taxon>Bacteria</taxon>
        <taxon>Bacillati</taxon>
        <taxon>Actinomycetota</taxon>
        <taxon>Actinomycetes</taxon>
        <taxon>Micrococcales</taxon>
        <taxon>Microbacteriaceae</taxon>
        <taxon>Leucobacter</taxon>
    </lineage>
</organism>
<gene>
    <name evidence="4" type="ORF">J4H92_09165</name>
</gene>
<dbReference type="PANTHER" id="PTHR45138">
    <property type="entry name" value="REGULATORY COMPONENTS OF SENSORY TRANSDUCTION SYSTEM"/>
    <property type="match status" value="1"/>
</dbReference>
<dbReference type="InterPro" id="IPR000160">
    <property type="entry name" value="GGDEF_dom"/>
</dbReference>
<dbReference type="CDD" id="cd01949">
    <property type="entry name" value="GGDEF"/>
    <property type="match status" value="1"/>
</dbReference>
<evidence type="ECO:0000256" key="2">
    <source>
        <dbReference type="SAM" id="Phobius"/>
    </source>
</evidence>
<dbReference type="AlphaFoldDB" id="A0A939MLI0"/>